<keyword evidence="2" id="KW-1185">Reference proteome</keyword>
<sequence>MRKLLLLFFLLVGKLTVFASHIVGGEFELLHVEDFDYQLNMVLYFDELNGTPGARQNSITAYIYRKSDNAQMRSILLNVTEDVFVPYSNVECDDGQLVTSRIFYTAPLTLSAEEYDDPEGYYVAWERCCRNYTITNIFSDNPAGAGTSAGQTFYLEFPPVVRDGQQFINSTPRLFPPLRDYGCVDNFYFADFGGIDDDGDSLVYSLVTPYSTVDTQNALPVTPNPGPYPEVIWKPGFSLENIVGGDPDLAISDKGLLTLTPRSTGLYVFAVECKEFRDGEQIGVMRRDFQMLVVSNCINEPPVVRAREKGASGFYSEGTQLFFPFGAAERCIEILVNDIPVSGDVSEDVNIQPIPINFDADLEGITIDVSQNVSIVNELDTARFEICFPECPYVRNKPYQIGIIALDDACPQPALDTVIVTLNIEPPPNTTAYYAESRNGTRINSYNRTVISQANGSLTFDINGYDAEDPVTFEITPLGFDLEEVGMSFTEPVFGDREVTTTFSWNYDCNANNINLSAGRDVEVPTGIRKAFDILLSLDDEDQCLYEDPRNTIMTLNIDFPDQTKPRVFESQRPADSYLKLNYNYGQTVDLDIRGRDNDNDQINLFGRGANFNFGDVGASFENKEGSGNPGLTSKFLWEIPCQYEAELDSFRLEFFVEDLDDCQLTNIDTLEIDILLSPPTNAPPDIFINSLNSVPIIGDSIGVIVNTEIELNIRALDAEGDTILLDLFERSSTDPFEFAAAREKGTAQSVFRWTPDCTDLTGANLTRTIDLTFIARDLNCYNPQGISKDFTIHVIDQNAGETDILPPNLFTPNGDGLNEYFGMYNMNEATNELENILPIDNCAGQFEEVVIFNRWGRKVFSSTDRDFKWTGDGVPSGVYFYQINYTNREYRGSVSVMY</sequence>
<accession>A0A974WF52</accession>
<protein>
    <submittedName>
        <fullName evidence="1">Gliding motility-associated C-terminal domain-containing protein</fullName>
    </submittedName>
</protein>
<evidence type="ECO:0000313" key="2">
    <source>
        <dbReference type="Proteomes" id="UP000662783"/>
    </source>
</evidence>
<dbReference type="EMBL" id="CP070608">
    <property type="protein sequence ID" value="QSE97319.1"/>
    <property type="molecule type" value="Genomic_DNA"/>
</dbReference>
<dbReference type="AlphaFoldDB" id="A0A974WF52"/>
<proteinExistence type="predicted"/>
<dbReference type="Proteomes" id="UP000662783">
    <property type="component" value="Chromosome"/>
</dbReference>
<organism evidence="1 2">
    <name type="scientific">Fulvivirga lutea</name>
    <dbReference type="NCBI Taxonomy" id="2810512"/>
    <lineage>
        <taxon>Bacteria</taxon>
        <taxon>Pseudomonadati</taxon>
        <taxon>Bacteroidota</taxon>
        <taxon>Cytophagia</taxon>
        <taxon>Cytophagales</taxon>
        <taxon>Fulvivirgaceae</taxon>
        <taxon>Fulvivirga</taxon>
    </lineage>
</organism>
<reference evidence="1" key="1">
    <citation type="submission" date="2021-02" db="EMBL/GenBank/DDBJ databases">
        <title>Fulvivirga sp. S481 isolated from sea water.</title>
        <authorList>
            <person name="Bae S.S."/>
            <person name="Baek K."/>
        </authorList>
    </citation>
    <scope>NUCLEOTIDE SEQUENCE</scope>
    <source>
        <strain evidence="1">S481</strain>
    </source>
</reference>
<dbReference type="KEGG" id="fuv:JR347_17315"/>
<gene>
    <name evidence="1" type="ORF">JR347_17315</name>
</gene>
<evidence type="ECO:0000313" key="1">
    <source>
        <dbReference type="EMBL" id="QSE97319.1"/>
    </source>
</evidence>
<name>A0A974WF52_9BACT</name>
<dbReference type="RefSeq" id="WP_205721830.1">
    <property type="nucleotide sequence ID" value="NZ_CP070608.1"/>
</dbReference>
<dbReference type="Pfam" id="PF13585">
    <property type="entry name" value="CHU_C"/>
    <property type="match status" value="1"/>
</dbReference>